<evidence type="ECO:0000259" key="5">
    <source>
        <dbReference type="Pfam" id="PF20014"/>
    </source>
</evidence>
<evidence type="ECO:0008006" key="8">
    <source>
        <dbReference type="Google" id="ProtNLM"/>
    </source>
</evidence>
<dbReference type="InterPro" id="IPR045401">
    <property type="entry name" value="GAP1-M"/>
</dbReference>
<gene>
    <name evidence="6" type="ORF">NAG76_09575</name>
</gene>
<keyword evidence="3" id="KW-1133">Transmembrane helix</keyword>
<evidence type="ECO:0000256" key="1">
    <source>
        <dbReference type="SAM" id="Coils"/>
    </source>
</evidence>
<protein>
    <recommendedName>
        <fullName evidence="8">Glycosyltransferase</fullName>
    </recommendedName>
</protein>
<feature type="coiled-coil region" evidence="1">
    <location>
        <begin position="562"/>
        <end position="589"/>
    </location>
</feature>
<evidence type="ECO:0000256" key="3">
    <source>
        <dbReference type="SAM" id="Phobius"/>
    </source>
</evidence>
<feature type="domain" description="GTPase-associated protein 1 N-terminal" evidence="4">
    <location>
        <begin position="7"/>
        <end position="145"/>
    </location>
</feature>
<feature type="region of interest" description="Disordered" evidence="2">
    <location>
        <begin position="792"/>
        <end position="880"/>
    </location>
</feature>
<accession>A0A9J6ZJW7</accession>
<feature type="domain" description="GTPase-associated protein 1 middle" evidence="5">
    <location>
        <begin position="160"/>
        <end position="263"/>
    </location>
</feature>
<dbReference type="Pfam" id="PF20014">
    <property type="entry name" value="GAP1-M"/>
    <property type="match status" value="1"/>
</dbReference>
<keyword evidence="1" id="KW-0175">Coiled coil</keyword>
<dbReference type="Pfam" id="PF20013">
    <property type="entry name" value="GAP1-N2"/>
    <property type="match status" value="1"/>
</dbReference>
<dbReference type="InterPro" id="IPR045402">
    <property type="entry name" value="GAP1-N2"/>
</dbReference>
<evidence type="ECO:0000313" key="6">
    <source>
        <dbReference type="EMBL" id="URN96442.1"/>
    </source>
</evidence>
<evidence type="ECO:0000259" key="4">
    <source>
        <dbReference type="Pfam" id="PF20013"/>
    </source>
</evidence>
<dbReference type="AlphaFoldDB" id="A0A9J6ZJW7"/>
<keyword evidence="3" id="KW-0472">Membrane</keyword>
<feature type="compositionally biased region" description="Polar residues" evidence="2">
    <location>
        <begin position="839"/>
        <end position="848"/>
    </location>
</feature>
<keyword evidence="3" id="KW-0812">Transmembrane</keyword>
<dbReference type="EMBL" id="CP097899">
    <property type="protein sequence ID" value="URN96442.1"/>
    <property type="molecule type" value="Genomic_DNA"/>
</dbReference>
<sequence length="880" mass="101580">MSMARKVQQQYYTRGREGVFRTNEGLDTVAKSSNLDNNFIKKTLHPFCTYFPPAELSQRGEKDVQKYPESITVFHSDNGDMVIGRAMYLAADFTGQRETMFVHNYIVPRELKEAYIVDPIAIFHNNQFASHYDHTLGKELPELDRLPYDTKASYSGQQELLTKLKVNEKIFKQLMRATILSIASNKKVFISLDVDISESSYYAKRLVEVIYYSLPYELRRHFGFSTYQNVPQAKKYINVMFVEKDSFRQADRSIDKEFIFDFVNERYLNVDVVEEDNHYLNLIWACLTYPDVNKSYFQFAEEAIQDLDSNKTLAYATYSQLGAIFRVEKGTFDPYAKNKEGMLNSILSFVNEQNFAKKTKLLTLFNKLVQQEKNELLSGSVLSVAYIKELLVYCQYVEKDYIHSYISVIALSLYNNRKTGKDGSYTKQVLLQLQDRPHLFQELMEHLCGSHEYENIAEELIIERAASIVTVKALNEEINYWRKLSPNIITRFFFIEQINLTVINLLKKDKAYISRGNEILHLLHKIVEQDNRYEQFSEQIIQTVLNQVFNSIKLGALKLQDIDELKSMMQQEKKQVNTILTNNRELQQLQSELELAFSILHSSHRNSDDFYEDLDELSPRSFESVQLLFKNIIKDNPSKRLFSLVKYAFYIQGNGNYRNRNDYEYRYDELLIFVDHLTNGKEQVIDFLMFDSELIGSSKKYQKYVRSYFSKKNNKVLKDSTVKKKMLTVRSKKFKEFIKELSLEQSNGLVRFLHKYRKMIALGAAIVFVMAIIGLVLLFMFKDNGPVVNDPLPTLEPSPTPTIEQTPLPTSTTDPIDGSNGLTPETSGLPGNSPLPEVSGSTDSTGVDNTEDNSEEPISEPTPVTSTESVDDAINEANNP</sequence>
<feature type="compositionally biased region" description="Acidic residues" evidence="2">
    <location>
        <begin position="849"/>
        <end position="858"/>
    </location>
</feature>
<feature type="compositionally biased region" description="Polar residues" evidence="2">
    <location>
        <begin position="803"/>
        <end position="830"/>
    </location>
</feature>
<organism evidence="6 7">
    <name type="scientific">Candidatus Pristimantibacillus lignocellulolyticus</name>
    <dbReference type="NCBI Taxonomy" id="2994561"/>
    <lineage>
        <taxon>Bacteria</taxon>
        <taxon>Bacillati</taxon>
        <taxon>Bacillota</taxon>
        <taxon>Bacilli</taxon>
        <taxon>Bacillales</taxon>
        <taxon>Paenibacillaceae</taxon>
        <taxon>Candidatus Pristimantibacillus</taxon>
    </lineage>
</organism>
<feature type="transmembrane region" description="Helical" evidence="3">
    <location>
        <begin position="759"/>
        <end position="781"/>
    </location>
</feature>
<dbReference type="Proteomes" id="UP001056756">
    <property type="component" value="Chromosome"/>
</dbReference>
<evidence type="ECO:0000313" key="7">
    <source>
        <dbReference type="Proteomes" id="UP001056756"/>
    </source>
</evidence>
<dbReference type="KEGG" id="plig:NAG76_09575"/>
<name>A0A9J6ZJW7_9BACL</name>
<evidence type="ECO:0000256" key="2">
    <source>
        <dbReference type="SAM" id="MobiDB-lite"/>
    </source>
</evidence>
<proteinExistence type="predicted"/>
<reference evidence="6" key="1">
    <citation type="submission" date="2022-05" db="EMBL/GenBank/DDBJ databases">
        <title>Novel bacterial taxa in a minimal lignocellulolytic consortium and its capacity to transform plastics disclosed by genome-resolved metagenomics.</title>
        <authorList>
            <person name="Rodriguez C.A.D."/>
            <person name="Diaz-Garcia L."/>
            <person name="Herrera K."/>
            <person name="Tarazona N.A."/>
            <person name="Sproer C."/>
            <person name="Overmann J."/>
            <person name="Jimenez D.J."/>
        </authorList>
    </citation>
    <scope>NUCLEOTIDE SEQUENCE</scope>
    <source>
        <strain evidence="6">MAG5</strain>
    </source>
</reference>